<dbReference type="AlphaFoldDB" id="A0A8J4YKP7"/>
<dbReference type="InterPro" id="IPR036397">
    <property type="entry name" value="RNaseH_sf"/>
</dbReference>
<dbReference type="Pfam" id="PF03184">
    <property type="entry name" value="DDE_1"/>
    <property type="match status" value="1"/>
</dbReference>
<comment type="caution">
    <text evidence="2">The sequence shown here is derived from an EMBL/GenBank/DDBJ whole genome shotgun (WGS) entry which is preliminary data.</text>
</comment>
<dbReference type="OrthoDB" id="6377204at2759"/>
<keyword evidence="3" id="KW-1185">Reference proteome</keyword>
<dbReference type="GO" id="GO:0003677">
    <property type="term" value="F:DNA binding"/>
    <property type="evidence" value="ECO:0007669"/>
    <property type="project" value="TreeGrafter"/>
</dbReference>
<dbReference type="InterPro" id="IPR004875">
    <property type="entry name" value="DDE_SF_endonuclease_dom"/>
</dbReference>
<dbReference type="EMBL" id="JACEEZ010009043">
    <property type="protein sequence ID" value="KAG0722825.1"/>
    <property type="molecule type" value="Genomic_DNA"/>
</dbReference>
<reference evidence="2" key="1">
    <citation type="submission" date="2020-07" db="EMBL/GenBank/DDBJ databases">
        <title>The High-quality genome of the commercially important snow crab, Chionoecetes opilio.</title>
        <authorList>
            <person name="Jeong J.-H."/>
            <person name="Ryu S."/>
        </authorList>
    </citation>
    <scope>NUCLEOTIDE SEQUENCE</scope>
    <source>
        <strain evidence="2">MADBK_172401_WGS</strain>
        <tissue evidence="2">Digestive gland</tissue>
    </source>
</reference>
<dbReference type="PANTHER" id="PTHR19303:SF74">
    <property type="entry name" value="POGO TRANSPOSABLE ELEMENT WITH KRAB DOMAIN"/>
    <property type="match status" value="1"/>
</dbReference>
<sequence>MSGLRMRWEAFPEVGGCLALQEVVLECKGGGDLAVITVDVHSVLADFLKAGKAEAETILRASQPWFPCLATTSRGNILTTDRTNLEKAFNHRIETGCSIRTACNLFGVKVSTLGEHFIEEYSIKISRMFYGLSTRAFRRMVLKYAEAVGSPAISDVWRRVGMATRDWYYGYMFRHPRLALKAPEGMSLARAMAFNRVNVEVFFKAYVEAVERHSFMPARIFNLDESGLSTVMKPCKVVCEKGRPVASQVARERGNHMTFVGIVNAAGHGFPPVFIIARKKMHADFQRGTTPGTTVLLQANGWMDHECFVQTLEHLHKVSYSSMENKILLIMDNAECHMSIHAAEYAIQHGIVIVTLPPHTTAKLQPLDVSVFGPFKSVLRSIQDDFKLSNTHVPITEHMLPEMACKAWDKVCNVTNITNGFRATGIFPVNRNIFPDDAFAGQKSQSRPLLMMMMICHKLLPHP</sequence>
<accession>A0A8J4YKP7</accession>
<evidence type="ECO:0000313" key="3">
    <source>
        <dbReference type="Proteomes" id="UP000770661"/>
    </source>
</evidence>
<proteinExistence type="predicted"/>
<evidence type="ECO:0000313" key="2">
    <source>
        <dbReference type="EMBL" id="KAG0722825.1"/>
    </source>
</evidence>
<dbReference type="PANTHER" id="PTHR19303">
    <property type="entry name" value="TRANSPOSON"/>
    <property type="match status" value="1"/>
</dbReference>
<dbReference type="Proteomes" id="UP000770661">
    <property type="component" value="Unassembled WGS sequence"/>
</dbReference>
<dbReference type="GO" id="GO:0005634">
    <property type="term" value="C:nucleus"/>
    <property type="evidence" value="ECO:0007669"/>
    <property type="project" value="TreeGrafter"/>
</dbReference>
<gene>
    <name evidence="2" type="ORF">GWK47_043832</name>
</gene>
<protein>
    <submittedName>
        <fullName evidence="2">Jerky -like</fullName>
    </submittedName>
</protein>
<feature type="domain" description="DDE-1" evidence="1">
    <location>
        <begin position="264"/>
        <end position="384"/>
    </location>
</feature>
<name>A0A8J4YKP7_CHIOP</name>
<organism evidence="2 3">
    <name type="scientific">Chionoecetes opilio</name>
    <name type="common">Atlantic snow crab</name>
    <name type="synonym">Cancer opilio</name>
    <dbReference type="NCBI Taxonomy" id="41210"/>
    <lineage>
        <taxon>Eukaryota</taxon>
        <taxon>Metazoa</taxon>
        <taxon>Ecdysozoa</taxon>
        <taxon>Arthropoda</taxon>
        <taxon>Crustacea</taxon>
        <taxon>Multicrustacea</taxon>
        <taxon>Malacostraca</taxon>
        <taxon>Eumalacostraca</taxon>
        <taxon>Eucarida</taxon>
        <taxon>Decapoda</taxon>
        <taxon>Pleocyemata</taxon>
        <taxon>Brachyura</taxon>
        <taxon>Eubrachyura</taxon>
        <taxon>Majoidea</taxon>
        <taxon>Majidae</taxon>
        <taxon>Chionoecetes</taxon>
    </lineage>
</organism>
<dbReference type="Gene3D" id="3.30.420.10">
    <property type="entry name" value="Ribonuclease H-like superfamily/Ribonuclease H"/>
    <property type="match status" value="1"/>
</dbReference>
<dbReference type="InterPro" id="IPR050863">
    <property type="entry name" value="CenT-Element_Derived"/>
</dbReference>
<evidence type="ECO:0000259" key="1">
    <source>
        <dbReference type="Pfam" id="PF03184"/>
    </source>
</evidence>